<evidence type="ECO:0000256" key="8">
    <source>
        <dbReference type="ARBA" id="ARBA00023136"/>
    </source>
</evidence>
<evidence type="ECO:0000313" key="13">
    <source>
        <dbReference type="Proteomes" id="UP000214603"/>
    </source>
</evidence>
<comment type="similarity">
    <text evidence="9">Belongs to the binding-protein-dependent transport system permease family.</text>
</comment>
<dbReference type="EMBL" id="NJIH01000009">
    <property type="protein sequence ID" value="OWT57439.1"/>
    <property type="molecule type" value="Genomic_DNA"/>
</dbReference>
<comment type="subunit">
    <text evidence="2 10">The complex is composed of two ATP-binding proteins (UgpC), two transmembrane proteins (UgpA and UgpE) and a solute-binding protein (UgpB).</text>
</comment>
<evidence type="ECO:0000256" key="1">
    <source>
        <dbReference type="ARBA" id="ARBA00004651"/>
    </source>
</evidence>
<keyword evidence="5 10" id="KW-1003">Cell membrane</keyword>
<accession>A0A225MEQ5</accession>
<feature type="transmembrane region" description="Helical" evidence="9">
    <location>
        <begin position="7"/>
        <end position="31"/>
    </location>
</feature>
<evidence type="ECO:0000256" key="3">
    <source>
        <dbReference type="ARBA" id="ARBA00020515"/>
    </source>
</evidence>
<evidence type="ECO:0000256" key="2">
    <source>
        <dbReference type="ARBA" id="ARBA00011557"/>
    </source>
</evidence>
<comment type="caution">
    <text evidence="12">The sequence shown here is derived from an EMBL/GenBank/DDBJ whole genome shotgun (WGS) entry which is preliminary data.</text>
</comment>
<dbReference type="GO" id="GO:0055085">
    <property type="term" value="P:transmembrane transport"/>
    <property type="evidence" value="ECO:0007669"/>
    <property type="project" value="InterPro"/>
</dbReference>
<feature type="transmembrane region" description="Helical" evidence="9">
    <location>
        <begin position="263"/>
        <end position="286"/>
    </location>
</feature>
<keyword evidence="7 9" id="KW-1133">Transmembrane helix</keyword>
<proteinExistence type="inferred from homology"/>
<feature type="transmembrane region" description="Helical" evidence="9">
    <location>
        <begin position="106"/>
        <end position="124"/>
    </location>
</feature>
<keyword evidence="8 9" id="KW-0472">Membrane</keyword>
<organism evidence="12 13">
    <name type="scientific">Candidimonas nitroreducens</name>
    <dbReference type="NCBI Taxonomy" id="683354"/>
    <lineage>
        <taxon>Bacteria</taxon>
        <taxon>Pseudomonadati</taxon>
        <taxon>Pseudomonadota</taxon>
        <taxon>Betaproteobacteria</taxon>
        <taxon>Burkholderiales</taxon>
        <taxon>Alcaligenaceae</taxon>
        <taxon>Candidimonas</taxon>
    </lineage>
</organism>
<name>A0A225MEQ5_9BURK</name>
<dbReference type="Gene3D" id="1.10.3720.10">
    <property type="entry name" value="MetI-like"/>
    <property type="match status" value="1"/>
</dbReference>
<dbReference type="CDD" id="cd06261">
    <property type="entry name" value="TM_PBP2"/>
    <property type="match status" value="1"/>
</dbReference>
<feature type="domain" description="ABC transmembrane type-1" evidence="11">
    <location>
        <begin position="71"/>
        <end position="281"/>
    </location>
</feature>
<keyword evidence="13" id="KW-1185">Reference proteome</keyword>
<comment type="function">
    <text evidence="10">Part of the ABC transporter complex UgpBAEC involved in sn-glycerol-3-phosphate (G3P) import. Probably responsible for the translocation of the substrate across the membrane.</text>
</comment>
<evidence type="ECO:0000259" key="11">
    <source>
        <dbReference type="PROSITE" id="PS50928"/>
    </source>
</evidence>
<dbReference type="AlphaFoldDB" id="A0A225MEQ5"/>
<comment type="subcellular location">
    <subcellularLocation>
        <location evidence="10">Cell inner membrane</location>
        <topology evidence="10">Multi-pass membrane protein</topology>
    </subcellularLocation>
    <subcellularLocation>
        <location evidence="1 9">Cell membrane</location>
        <topology evidence="1 9">Multi-pass membrane protein</topology>
    </subcellularLocation>
</comment>
<sequence>MVERSPWFDAFCHLMLLLGAIAMCLPLYYAIVASTHSLDDVLKIPMPLMPGKELFDNLQEAIRTPNFARQLFNSLVLALGITIVKIAVSFIAAFAVTYFRFRFRVLAFWLIFSTLMLPVEVRIVPTYELAANVFAPLNWLLGGVLKVHLEWNLLDTYTGLILPLAASATGTFLFRQLFLTVPDELLEAAKIDGAGPIHFARDILWPLSRTNVIALTVILFVFGWNQYLWPMLIITEPNMTTAVVGLAKSLPGVSDSVPHWNTAMARALLISIPPVTIVLILQRWFVKGLVDAEK</sequence>
<dbReference type="InterPro" id="IPR035906">
    <property type="entry name" value="MetI-like_sf"/>
</dbReference>
<dbReference type="NCBIfam" id="NF008210">
    <property type="entry name" value="PRK10973.1"/>
    <property type="match status" value="1"/>
</dbReference>
<dbReference type="InterPro" id="IPR000515">
    <property type="entry name" value="MetI-like"/>
</dbReference>
<reference evidence="13" key="1">
    <citation type="submission" date="2017-06" db="EMBL/GenBank/DDBJ databases">
        <title>Herbaspirillum phytohormonus sp. nov., isolated from the root nodule of Robinia pseudoacacia in lead-zinc mine.</title>
        <authorList>
            <person name="Fan M."/>
            <person name="Lin Y."/>
        </authorList>
    </citation>
    <scope>NUCLEOTIDE SEQUENCE [LARGE SCALE GENOMIC DNA]</scope>
    <source>
        <strain evidence="13">SC-089</strain>
    </source>
</reference>
<dbReference type="RefSeq" id="WP_088604443.1">
    <property type="nucleotide sequence ID" value="NZ_NJIH01000009.1"/>
</dbReference>
<dbReference type="Pfam" id="PF00528">
    <property type="entry name" value="BPD_transp_1"/>
    <property type="match status" value="1"/>
</dbReference>
<keyword evidence="6 9" id="KW-0812">Transmembrane</keyword>
<feature type="transmembrane region" description="Helical" evidence="9">
    <location>
        <begin position="156"/>
        <end position="174"/>
    </location>
</feature>
<evidence type="ECO:0000256" key="4">
    <source>
        <dbReference type="ARBA" id="ARBA00022448"/>
    </source>
</evidence>
<gene>
    <name evidence="10" type="primary">ugpE</name>
    <name evidence="12" type="ORF">CEY11_16110</name>
</gene>
<dbReference type="PROSITE" id="PS50928">
    <property type="entry name" value="ABC_TM1"/>
    <property type="match status" value="1"/>
</dbReference>
<dbReference type="Proteomes" id="UP000214603">
    <property type="component" value="Unassembled WGS sequence"/>
</dbReference>
<dbReference type="OrthoDB" id="369039at2"/>
<dbReference type="GO" id="GO:0005886">
    <property type="term" value="C:plasma membrane"/>
    <property type="evidence" value="ECO:0007669"/>
    <property type="project" value="UniProtKB-SubCell"/>
</dbReference>
<dbReference type="PANTHER" id="PTHR43744">
    <property type="entry name" value="ABC TRANSPORTER PERMEASE PROTEIN MG189-RELATED-RELATED"/>
    <property type="match status" value="1"/>
</dbReference>
<protein>
    <recommendedName>
        <fullName evidence="3 10">sn-glycerol-3-phosphate transport system permease protein UgpE</fullName>
    </recommendedName>
</protein>
<evidence type="ECO:0000313" key="12">
    <source>
        <dbReference type="EMBL" id="OWT57439.1"/>
    </source>
</evidence>
<evidence type="ECO:0000256" key="10">
    <source>
        <dbReference type="RuleBase" id="RU363056"/>
    </source>
</evidence>
<keyword evidence="4 9" id="KW-0813">Transport</keyword>
<evidence type="ECO:0000256" key="6">
    <source>
        <dbReference type="ARBA" id="ARBA00022692"/>
    </source>
</evidence>
<evidence type="ECO:0000256" key="5">
    <source>
        <dbReference type="ARBA" id="ARBA00022475"/>
    </source>
</evidence>
<dbReference type="PANTHER" id="PTHR43744:SF8">
    <property type="entry name" value="SN-GLYCEROL-3-PHOSPHATE TRANSPORT SYSTEM PERMEASE PROTEIN UGPE"/>
    <property type="match status" value="1"/>
</dbReference>
<feature type="transmembrane region" description="Helical" evidence="9">
    <location>
        <begin position="211"/>
        <end position="229"/>
    </location>
</feature>
<dbReference type="SUPFAM" id="SSF161098">
    <property type="entry name" value="MetI-like"/>
    <property type="match status" value="1"/>
</dbReference>
<feature type="transmembrane region" description="Helical" evidence="9">
    <location>
        <begin position="75"/>
        <end position="99"/>
    </location>
</feature>
<evidence type="ECO:0000256" key="9">
    <source>
        <dbReference type="RuleBase" id="RU363032"/>
    </source>
</evidence>
<evidence type="ECO:0000256" key="7">
    <source>
        <dbReference type="ARBA" id="ARBA00022989"/>
    </source>
</evidence>
<keyword evidence="10" id="KW-0997">Cell inner membrane</keyword>